<evidence type="ECO:0000313" key="2">
    <source>
        <dbReference type="EMBL" id="CAA9261292.1"/>
    </source>
</evidence>
<protein>
    <submittedName>
        <fullName evidence="2">Gluconate dehydratase</fullName>
        <ecNumber evidence="2">4.2.1.39</ecNumber>
    </submittedName>
</protein>
<organism evidence="2">
    <name type="scientific">uncultured Chloroflexota bacterium</name>
    <dbReference type="NCBI Taxonomy" id="166587"/>
    <lineage>
        <taxon>Bacteria</taxon>
        <taxon>Bacillati</taxon>
        <taxon>Chloroflexota</taxon>
        <taxon>environmental samples</taxon>
    </lineage>
</organism>
<dbReference type="Gene3D" id="3.20.20.120">
    <property type="entry name" value="Enolase-like C-terminal domain"/>
    <property type="match status" value="1"/>
</dbReference>
<feature type="domain" description="Enolase C-terminal" evidence="1">
    <location>
        <begin position="4"/>
        <end position="75"/>
    </location>
</feature>
<dbReference type="InterPro" id="IPR029065">
    <property type="entry name" value="Enolase_C-like"/>
</dbReference>
<dbReference type="EC" id="4.2.1.39" evidence="2"/>
<dbReference type="EMBL" id="CADCTC010000155">
    <property type="protein sequence ID" value="CAA9261292.1"/>
    <property type="molecule type" value="Genomic_DNA"/>
</dbReference>
<dbReference type="InterPro" id="IPR036849">
    <property type="entry name" value="Enolase-like_C_sf"/>
</dbReference>
<accession>A0A6J4IXF6</accession>
<reference evidence="2" key="1">
    <citation type="submission" date="2020-02" db="EMBL/GenBank/DDBJ databases">
        <authorList>
            <person name="Meier V. D."/>
        </authorList>
    </citation>
    <scope>NUCLEOTIDE SEQUENCE</scope>
    <source>
        <strain evidence="2">AVDCRST_MAG77</strain>
    </source>
</reference>
<sequence length="94" mass="9945">MDVRTFGLPIAPHDCTGPVVWAAGVHLSLNAPNTLIQEVVRAFFTGWYTELVSGLPVVEGGSVRLSGAPGLGVALLPSLRDRPDAVVRRTDLTP</sequence>
<dbReference type="AlphaFoldDB" id="A0A6J4IXF6"/>
<dbReference type="SUPFAM" id="SSF51604">
    <property type="entry name" value="Enolase C-terminal domain-like"/>
    <property type="match status" value="1"/>
</dbReference>
<evidence type="ECO:0000259" key="1">
    <source>
        <dbReference type="Pfam" id="PF13378"/>
    </source>
</evidence>
<gene>
    <name evidence="2" type="ORF">AVDCRST_MAG77-2687</name>
</gene>
<dbReference type="Pfam" id="PF13378">
    <property type="entry name" value="MR_MLE_C"/>
    <property type="match status" value="1"/>
</dbReference>
<keyword evidence="2" id="KW-0456">Lyase</keyword>
<dbReference type="GO" id="GO:0047929">
    <property type="term" value="F:gluconate dehydratase activity"/>
    <property type="evidence" value="ECO:0007669"/>
    <property type="project" value="UniProtKB-EC"/>
</dbReference>
<name>A0A6J4IXF6_9CHLR</name>
<proteinExistence type="predicted"/>